<evidence type="ECO:0000256" key="7">
    <source>
        <dbReference type="ARBA" id="ARBA00023326"/>
    </source>
</evidence>
<feature type="chain" id="PRO_5046036573" evidence="9">
    <location>
        <begin position="29"/>
        <end position="699"/>
    </location>
</feature>
<keyword evidence="5" id="KW-0119">Carbohydrate metabolism</keyword>
<dbReference type="Pfam" id="PF18448">
    <property type="entry name" value="CBM46"/>
    <property type="match status" value="1"/>
</dbReference>
<keyword evidence="6" id="KW-0326">Glycosidase</keyword>
<gene>
    <name evidence="13" type="ORF">NV381_05115</name>
</gene>
<keyword evidence="7" id="KW-0624">Polysaccharide degradation</keyword>
<dbReference type="InterPro" id="IPR013783">
    <property type="entry name" value="Ig-like_fold"/>
</dbReference>
<evidence type="ECO:0000256" key="3">
    <source>
        <dbReference type="ARBA" id="ARBA00022801"/>
    </source>
</evidence>
<name>A0ABT1YBL3_9BACL</name>
<evidence type="ECO:0000313" key="14">
    <source>
        <dbReference type="Proteomes" id="UP001300012"/>
    </source>
</evidence>
<dbReference type="InterPro" id="IPR001547">
    <property type="entry name" value="Glyco_hydro_5"/>
</dbReference>
<keyword evidence="3" id="KW-0378">Hydrolase</keyword>
<evidence type="ECO:0000256" key="5">
    <source>
        <dbReference type="ARBA" id="ARBA00023277"/>
    </source>
</evidence>
<evidence type="ECO:0000256" key="9">
    <source>
        <dbReference type="SAM" id="SignalP"/>
    </source>
</evidence>
<dbReference type="InterPro" id="IPR005102">
    <property type="entry name" value="Carbo-bd_X2"/>
</dbReference>
<feature type="domain" description="Endoglucanase B carbohydrate binding" evidence="12">
    <location>
        <begin position="496"/>
        <end position="575"/>
    </location>
</feature>
<feature type="signal peptide" evidence="9">
    <location>
        <begin position="1"/>
        <end position="28"/>
    </location>
</feature>
<evidence type="ECO:0000256" key="6">
    <source>
        <dbReference type="ARBA" id="ARBA00023295"/>
    </source>
</evidence>
<evidence type="ECO:0000256" key="2">
    <source>
        <dbReference type="ARBA" id="ARBA00022729"/>
    </source>
</evidence>
<evidence type="ECO:0000256" key="4">
    <source>
        <dbReference type="ARBA" id="ARBA00023001"/>
    </source>
</evidence>
<comment type="caution">
    <text evidence="13">The sequence shown here is derived from an EMBL/GenBank/DDBJ whole genome shotgun (WGS) entry which is preliminary data.</text>
</comment>
<feature type="domain" description="Carbohydrate binding X2" evidence="11">
    <location>
        <begin position="399"/>
        <end position="481"/>
    </location>
</feature>
<dbReference type="PROSITE" id="PS00659">
    <property type="entry name" value="GLYCOSYL_HYDROL_F5"/>
    <property type="match status" value="1"/>
</dbReference>
<dbReference type="InterPro" id="IPR050386">
    <property type="entry name" value="Glycosyl_hydrolase_5"/>
</dbReference>
<dbReference type="RefSeq" id="WP_258212198.1">
    <property type="nucleotide sequence ID" value="NZ_JANQBD010000003.1"/>
</dbReference>
<keyword evidence="14" id="KW-1185">Reference proteome</keyword>
<dbReference type="InterPro" id="IPR017853">
    <property type="entry name" value="GH"/>
</dbReference>
<dbReference type="EMBL" id="JANQBD010000003">
    <property type="protein sequence ID" value="MCR8630579.1"/>
    <property type="molecule type" value="Genomic_DNA"/>
</dbReference>
<dbReference type="Proteomes" id="UP001300012">
    <property type="component" value="Unassembled WGS sequence"/>
</dbReference>
<dbReference type="InterPro" id="IPR040946">
    <property type="entry name" value="CBM46"/>
</dbReference>
<dbReference type="PANTHER" id="PTHR31297">
    <property type="entry name" value="GLUCAN ENDO-1,6-BETA-GLUCOSIDASE B"/>
    <property type="match status" value="1"/>
</dbReference>
<dbReference type="Gene3D" id="3.20.20.80">
    <property type="entry name" value="Glycosidases"/>
    <property type="match status" value="1"/>
</dbReference>
<evidence type="ECO:0000259" key="11">
    <source>
        <dbReference type="Pfam" id="PF03442"/>
    </source>
</evidence>
<dbReference type="PANTHER" id="PTHR31297:SF41">
    <property type="entry name" value="ENDOGLUCANASE, PUTATIVE (AFU_ORTHOLOGUE AFUA_5G01830)-RELATED"/>
    <property type="match status" value="1"/>
</dbReference>
<comment type="similarity">
    <text evidence="1">Belongs to the glycosyl hydrolase 5 (cellulase A) family.</text>
</comment>
<feature type="domain" description="Glycoside hydrolase family 5" evidence="10">
    <location>
        <begin position="67"/>
        <end position="365"/>
    </location>
</feature>
<feature type="region of interest" description="Disordered" evidence="8">
    <location>
        <begin position="201"/>
        <end position="221"/>
    </location>
</feature>
<evidence type="ECO:0000313" key="13">
    <source>
        <dbReference type="EMBL" id="MCR8630579.1"/>
    </source>
</evidence>
<sequence>MRKMAFKPLALLALSGMMLMPLSTAGYAETPEPSPYVKNIDVNSFKAMNPANAVRDMAPGWNLGNTLDATGGEGSWNNPPVEESTFDDVVKIGFKSVRIPITWDAYIGSGPDYPIDPAWLNRVETVVDWALKRDLYVMINVHHDNYMWATQMAVDPTTGMFTDNFNNNMDKLEKVWAQISSRFRFKSEKLMFEVLNEPDRGEFQGNNLTPDDPDNPGRRNHLTPEELNVMNFRMVKTMRNSGGYNNKRLLVIGAEGDNSEMAVDHLVIPQDRYIIATFHYYSPWDFVSNWWGRTTWGTDDDKKEMDKAFRPVYDKFVRNGVPVIMGEFGTVGQVYEHSKQYYYDYMMQLSYKYGFAPIYWDNGNDNLDRKSHTWRFEQAVKTIVSGAKGIRNSFIFPGEAYFADDKPLEDYTAKLELNGNTVEGIYTGTSNLISGTDYTFDQQKSEITFKKSMLSQLIKSKKLGVNAELKFHFSGGVEQTMPLIQYAQPSFSKTDATAIGAAEDVKFPIEFNGTALATVKAVTSTGAPVKEEWAKGYLRYNDDFATEGNDLILKSGFLENLKPGTETKVTFEFFPKGVNQEVTLKMEEGPKHPQFTSSLVIKPKEVSVGEPVEIIGKIKSVDGASISSAVVNIEIHLNGQKIDQKVFDGQVIEENGSLSVRYIYTPTVSGKYIVKFALFTKNWKEGIFWNDNAGSILAK</sequence>
<dbReference type="Gene3D" id="2.60.40.10">
    <property type="entry name" value="Immunoglobulins"/>
    <property type="match status" value="2"/>
</dbReference>
<dbReference type="SUPFAM" id="SSF81296">
    <property type="entry name" value="E set domains"/>
    <property type="match status" value="1"/>
</dbReference>
<dbReference type="Pfam" id="PF00150">
    <property type="entry name" value="Cellulase"/>
    <property type="match status" value="1"/>
</dbReference>
<reference evidence="13 14" key="1">
    <citation type="submission" date="2022-08" db="EMBL/GenBank/DDBJ databases">
        <title>Paenibacillus endoradicis sp. nov., Paenibacillus radicibacter sp. nov and Paenibacillus pararadicis sp. nov., three cold-adapted plant growth-promoting bacteria isolated from root of Larix gmelinii in Great Khingan.</title>
        <authorList>
            <person name="Xue H."/>
        </authorList>
    </citation>
    <scope>NUCLEOTIDE SEQUENCE [LARGE SCALE GENOMIC DNA]</scope>
    <source>
        <strain evidence="13 14">N5-1-1-5</strain>
    </source>
</reference>
<evidence type="ECO:0000259" key="12">
    <source>
        <dbReference type="Pfam" id="PF18448"/>
    </source>
</evidence>
<dbReference type="InterPro" id="IPR014756">
    <property type="entry name" value="Ig_E-set"/>
</dbReference>
<dbReference type="InterPro" id="IPR018087">
    <property type="entry name" value="Glyco_hydro_5_CS"/>
</dbReference>
<organism evidence="13 14">
    <name type="scientific">Paenibacillus radicis</name>
    <name type="common">ex Xue et al. 2023</name>
    <dbReference type="NCBI Taxonomy" id="2972489"/>
    <lineage>
        <taxon>Bacteria</taxon>
        <taxon>Bacillati</taxon>
        <taxon>Bacillota</taxon>
        <taxon>Bacilli</taxon>
        <taxon>Bacillales</taxon>
        <taxon>Paenibacillaceae</taxon>
        <taxon>Paenibacillus</taxon>
    </lineage>
</organism>
<evidence type="ECO:0000259" key="10">
    <source>
        <dbReference type="Pfam" id="PF00150"/>
    </source>
</evidence>
<dbReference type="SUPFAM" id="SSF51445">
    <property type="entry name" value="(Trans)glycosidases"/>
    <property type="match status" value="1"/>
</dbReference>
<dbReference type="Pfam" id="PF03442">
    <property type="entry name" value="CBM_X2"/>
    <property type="match status" value="1"/>
</dbReference>
<proteinExistence type="inferred from homology"/>
<evidence type="ECO:0000256" key="8">
    <source>
        <dbReference type="SAM" id="MobiDB-lite"/>
    </source>
</evidence>
<keyword evidence="4" id="KW-0136">Cellulose degradation</keyword>
<accession>A0ABT1YBL3</accession>
<keyword evidence="2 9" id="KW-0732">Signal</keyword>
<evidence type="ECO:0000256" key="1">
    <source>
        <dbReference type="ARBA" id="ARBA00005641"/>
    </source>
</evidence>
<protein>
    <submittedName>
        <fullName evidence="13">Cellulase family glycosylhydrolase</fullName>
    </submittedName>
</protein>